<feature type="compositionally biased region" description="Basic and acidic residues" evidence="1">
    <location>
        <begin position="12"/>
        <end position="32"/>
    </location>
</feature>
<feature type="transmembrane region" description="Helical" evidence="2">
    <location>
        <begin position="41"/>
        <end position="65"/>
    </location>
</feature>
<dbReference type="InterPro" id="IPR012495">
    <property type="entry name" value="TadE-like_dom"/>
</dbReference>
<evidence type="ECO:0000313" key="5">
    <source>
        <dbReference type="Proteomes" id="UP000265354"/>
    </source>
</evidence>
<dbReference type="RefSeq" id="WP_116427312.1">
    <property type="nucleotide sequence ID" value="NZ_BGZL01000004.1"/>
</dbReference>
<evidence type="ECO:0000313" key="4">
    <source>
        <dbReference type="EMBL" id="GBQ00379.1"/>
    </source>
</evidence>
<protein>
    <submittedName>
        <fullName evidence="4">Septum formation initiator</fullName>
    </submittedName>
</protein>
<feature type="compositionally biased region" description="Basic residues" evidence="1">
    <location>
        <begin position="1"/>
        <end position="11"/>
    </location>
</feature>
<keyword evidence="2" id="KW-0472">Membrane</keyword>
<organism evidence="4 5">
    <name type="scientific">Streptomyces spongiicola</name>
    <dbReference type="NCBI Taxonomy" id="1690221"/>
    <lineage>
        <taxon>Bacteria</taxon>
        <taxon>Bacillati</taxon>
        <taxon>Actinomycetota</taxon>
        <taxon>Actinomycetes</taxon>
        <taxon>Kitasatosporales</taxon>
        <taxon>Streptomycetaceae</taxon>
        <taxon>Streptomyces</taxon>
    </lineage>
</organism>
<comment type="caution">
    <text evidence="4">The sequence shown here is derived from an EMBL/GenBank/DDBJ whole genome shotgun (WGS) entry which is preliminary data.</text>
</comment>
<name>A0A388SUZ0_9ACTN</name>
<accession>A0A388SUZ0</accession>
<feature type="domain" description="TadE-like" evidence="3">
    <location>
        <begin position="35"/>
        <end position="77"/>
    </location>
</feature>
<evidence type="ECO:0000259" key="3">
    <source>
        <dbReference type="Pfam" id="PF07811"/>
    </source>
</evidence>
<sequence length="146" mass="15511">MRKCMFRRRGADRHEHVGPAARGRRDPVRGRRDRGQTAIEYLGWIPVLLLVALAAIQLGIAVYAVQQAGTAARAAARTYSMQNGDAVGAGKAAMSGWLADGTEISSGGAGFEEITMTARVSIPSVVPGIQDFGRATRSATMPVTDR</sequence>
<dbReference type="Pfam" id="PF07811">
    <property type="entry name" value="TadE"/>
    <property type="match status" value="1"/>
</dbReference>
<reference evidence="4 5" key="1">
    <citation type="submission" date="2018-07" db="EMBL/GenBank/DDBJ databases">
        <title>Whole Genome Shotgun Sequence of Streptomyces spongiicola strain 531S.</title>
        <authorList>
            <person name="Dohra H."/>
            <person name="Kodani S."/>
        </authorList>
    </citation>
    <scope>NUCLEOTIDE SEQUENCE [LARGE SCALE GENOMIC DNA]</scope>
    <source>
        <strain evidence="4 5">531S</strain>
    </source>
</reference>
<evidence type="ECO:0000256" key="2">
    <source>
        <dbReference type="SAM" id="Phobius"/>
    </source>
</evidence>
<keyword evidence="2" id="KW-1133">Transmembrane helix</keyword>
<proteinExistence type="predicted"/>
<dbReference type="AlphaFoldDB" id="A0A388SUZ0"/>
<keyword evidence="2" id="KW-0812">Transmembrane</keyword>
<gene>
    <name evidence="4" type="ORF">SSP531S_17940</name>
</gene>
<dbReference type="Proteomes" id="UP000265354">
    <property type="component" value="Unassembled WGS sequence"/>
</dbReference>
<feature type="region of interest" description="Disordered" evidence="1">
    <location>
        <begin position="1"/>
        <end position="32"/>
    </location>
</feature>
<evidence type="ECO:0000256" key="1">
    <source>
        <dbReference type="SAM" id="MobiDB-lite"/>
    </source>
</evidence>
<dbReference type="EMBL" id="BGZL01000004">
    <property type="protein sequence ID" value="GBQ00379.1"/>
    <property type="molecule type" value="Genomic_DNA"/>
</dbReference>